<dbReference type="InterPro" id="IPR006428">
    <property type="entry name" value="Portal_SPP1-type"/>
</dbReference>
<evidence type="ECO:0000313" key="3">
    <source>
        <dbReference type="Proteomes" id="UP000199545"/>
    </source>
</evidence>
<proteinExistence type="predicted"/>
<dbReference type="NCBIfam" id="TIGR01538">
    <property type="entry name" value="portal_SPP1"/>
    <property type="match status" value="1"/>
</dbReference>
<dbReference type="AlphaFoldDB" id="A0A1I3UMP7"/>
<name>A0A1I3UMP7_9BACL</name>
<accession>A0A1I3UMP7</accession>
<dbReference type="OrthoDB" id="3189403at2"/>
<dbReference type="InterPro" id="IPR021145">
    <property type="entry name" value="Portal_protein_SPP1_Gp6-like"/>
</dbReference>
<sequence>MDDRELERINGQVTSQIIKDLIAEHTPTRQRMISLYERYKASIEGVPIFSRKVPDYEKVNNKLNNDFFSEIVDTKVGYFMGKPIVYSVDREAPEYEVANQTLQDFNIRNNIEDLDSETAKMAAICGLGARLLYIDREGSERVMNVDPWECIFVYDRSINEPQYALRYYTMKVQEGDRFHDRTRVEWYDQENVTFFIEDGKGMYILDETEPKNPLPHMFDGIPLLAFPNNEEQQGDVEKALSLIDAYDRTLSDVNSEIEAFRLAYMVFYGFEPDKETIEQAKQTGAFGINNPEDGAKIEFLTKQMSDTIIENHLNRLEQNILRFAKSVNFGDEQFAGNLSGVSMRFKLFALESKCITAERKFTAALRQQFKLLASAWQKKGIPIDYKNIWFQFKRNFPLNLLDEAQTSATLKGLVSERTRLSLLSFIDDVEAEIMEMERDALDLDMEGGLEDEIPGESAEDGEADGSDSGQDGEDAA</sequence>
<evidence type="ECO:0000256" key="1">
    <source>
        <dbReference type="SAM" id="MobiDB-lite"/>
    </source>
</evidence>
<feature type="region of interest" description="Disordered" evidence="1">
    <location>
        <begin position="444"/>
        <end position="476"/>
    </location>
</feature>
<keyword evidence="3" id="KW-1185">Reference proteome</keyword>
<protein>
    <submittedName>
        <fullName evidence="2">Phage portal protein, SPP1 family</fullName>
    </submittedName>
</protein>
<organism evidence="2 3">
    <name type="scientific">Thermoflavimicrobium dichotomicum</name>
    <dbReference type="NCBI Taxonomy" id="46223"/>
    <lineage>
        <taxon>Bacteria</taxon>
        <taxon>Bacillati</taxon>
        <taxon>Bacillota</taxon>
        <taxon>Bacilli</taxon>
        <taxon>Bacillales</taxon>
        <taxon>Thermoactinomycetaceae</taxon>
        <taxon>Thermoflavimicrobium</taxon>
    </lineage>
</organism>
<reference evidence="2 3" key="1">
    <citation type="submission" date="2016-10" db="EMBL/GenBank/DDBJ databases">
        <authorList>
            <person name="de Groot N.N."/>
        </authorList>
    </citation>
    <scope>NUCLEOTIDE SEQUENCE [LARGE SCALE GENOMIC DNA]</scope>
    <source>
        <strain evidence="2 3">DSM 44778</strain>
    </source>
</reference>
<dbReference type="RefSeq" id="WP_093231528.1">
    <property type="nucleotide sequence ID" value="NZ_FORR01000025.1"/>
</dbReference>
<dbReference type="EMBL" id="FORR01000025">
    <property type="protein sequence ID" value="SFJ83071.1"/>
    <property type="molecule type" value="Genomic_DNA"/>
</dbReference>
<gene>
    <name evidence="2" type="ORF">SAMN05421852_12536</name>
</gene>
<evidence type="ECO:0000313" key="2">
    <source>
        <dbReference type="EMBL" id="SFJ83071.1"/>
    </source>
</evidence>
<dbReference type="Pfam" id="PF05133">
    <property type="entry name" value="SPP1_portal"/>
    <property type="match status" value="1"/>
</dbReference>
<dbReference type="Proteomes" id="UP000199545">
    <property type="component" value="Unassembled WGS sequence"/>
</dbReference>
<dbReference type="STRING" id="46223.SAMN05421852_12536"/>